<name>A0A9K3JNW1_HELAN</name>
<proteinExistence type="predicted"/>
<evidence type="ECO:0000313" key="2">
    <source>
        <dbReference type="Proteomes" id="UP000215914"/>
    </source>
</evidence>
<comment type="caution">
    <text evidence="1">The sequence shown here is derived from an EMBL/GenBank/DDBJ whole genome shotgun (WGS) entry which is preliminary data.</text>
</comment>
<sequence length="98" mass="11170">MKRAVELRSKLDNAEVSVSSYMFSAWGLMWDTIFKTTRGVPVMRSPLESLMPGMELHILVISAWADLLNYEEIFRQKGSIARLLCSVNMLVSMIIMTL</sequence>
<dbReference type="AlphaFoldDB" id="A0A9K3JNW1"/>
<dbReference type="EMBL" id="MNCJ02000317">
    <property type="protein sequence ID" value="KAF5818610.1"/>
    <property type="molecule type" value="Genomic_DNA"/>
</dbReference>
<protein>
    <submittedName>
        <fullName evidence="1">Uncharacterized protein</fullName>
    </submittedName>
</protein>
<accession>A0A9K3JNW1</accession>
<reference evidence="1" key="2">
    <citation type="submission" date="2020-06" db="EMBL/GenBank/DDBJ databases">
        <title>Helianthus annuus Genome sequencing and assembly Release 2.</title>
        <authorList>
            <person name="Gouzy J."/>
            <person name="Langlade N."/>
            <person name="Munos S."/>
        </authorList>
    </citation>
    <scope>NUCLEOTIDE SEQUENCE</scope>
    <source>
        <tissue evidence="1">Leaves</tissue>
    </source>
</reference>
<evidence type="ECO:0000313" key="1">
    <source>
        <dbReference type="EMBL" id="KAF5818610.1"/>
    </source>
</evidence>
<organism evidence="1 2">
    <name type="scientific">Helianthus annuus</name>
    <name type="common">Common sunflower</name>
    <dbReference type="NCBI Taxonomy" id="4232"/>
    <lineage>
        <taxon>Eukaryota</taxon>
        <taxon>Viridiplantae</taxon>
        <taxon>Streptophyta</taxon>
        <taxon>Embryophyta</taxon>
        <taxon>Tracheophyta</taxon>
        <taxon>Spermatophyta</taxon>
        <taxon>Magnoliopsida</taxon>
        <taxon>eudicotyledons</taxon>
        <taxon>Gunneridae</taxon>
        <taxon>Pentapetalae</taxon>
        <taxon>asterids</taxon>
        <taxon>campanulids</taxon>
        <taxon>Asterales</taxon>
        <taxon>Asteraceae</taxon>
        <taxon>Asteroideae</taxon>
        <taxon>Heliantheae alliance</taxon>
        <taxon>Heliantheae</taxon>
        <taxon>Helianthus</taxon>
    </lineage>
</organism>
<keyword evidence="2" id="KW-1185">Reference proteome</keyword>
<dbReference type="Gramene" id="mRNA:HanXRQr2_Chr02g0067991">
    <property type="protein sequence ID" value="mRNA:HanXRQr2_Chr02g0067991"/>
    <property type="gene ID" value="HanXRQr2_Chr02g0067991"/>
</dbReference>
<gene>
    <name evidence="1" type="ORF">HanXRQr2_Chr02g0067991</name>
</gene>
<dbReference type="Proteomes" id="UP000215914">
    <property type="component" value="Unassembled WGS sequence"/>
</dbReference>
<reference evidence="1" key="1">
    <citation type="journal article" date="2017" name="Nature">
        <title>The sunflower genome provides insights into oil metabolism, flowering and Asterid evolution.</title>
        <authorList>
            <person name="Badouin H."/>
            <person name="Gouzy J."/>
            <person name="Grassa C.J."/>
            <person name="Murat F."/>
            <person name="Staton S.E."/>
            <person name="Cottret L."/>
            <person name="Lelandais-Briere C."/>
            <person name="Owens G.L."/>
            <person name="Carrere S."/>
            <person name="Mayjonade B."/>
            <person name="Legrand L."/>
            <person name="Gill N."/>
            <person name="Kane N.C."/>
            <person name="Bowers J.E."/>
            <person name="Hubner S."/>
            <person name="Bellec A."/>
            <person name="Berard A."/>
            <person name="Berges H."/>
            <person name="Blanchet N."/>
            <person name="Boniface M.C."/>
            <person name="Brunel D."/>
            <person name="Catrice O."/>
            <person name="Chaidir N."/>
            <person name="Claudel C."/>
            <person name="Donnadieu C."/>
            <person name="Faraut T."/>
            <person name="Fievet G."/>
            <person name="Helmstetter N."/>
            <person name="King M."/>
            <person name="Knapp S.J."/>
            <person name="Lai Z."/>
            <person name="Le Paslier M.C."/>
            <person name="Lippi Y."/>
            <person name="Lorenzon L."/>
            <person name="Mandel J.R."/>
            <person name="Marage G."/>
            <person name="Marchand G."/>
            <person name="Marquand E."/>
            <person name="Bret-Mestries E."/>
            <person name="Morien E."/>
            <person name="Nambeesan S."/>
            <person name="Nguyen T."/>
            <person name="Pegot-Espagnet P."/>
            <person name="Pouilly N."/>
            <person name="Raftis F."/>
            <person name="Sallet E."/>
            <person name="Schiex T."/>
            <person name="Thomas J."/>
            <person name="Vandecasteele C."/>
            <person name="Vares D."/>
            <person name="Vear F."/>
            <person name="Vautrin S."/>
            <person name="Crespi M."/>
            <person name="Mangin B."/>
            <person name="Burke J.M."/>
            <person name="Salse J."/>
            <person name="Munos S."/>
            <person name="Vincourt P."/>
            <person name="Rieseberg L.H."/>
            <person name="Langlade N.B."/>
        </authorList>
    </citation>
    <scope>NUCLEOTIDE SEQUENCE</scope>
    <source>
        <tissue evidence="1">Leaves</tissue>
    </source>
</reference>